<dbReference type="InterPro" id="IPR002921">
    <property type="entry name" value="Fungal_lipase-type"/>
</dbReference>
<accession>W6MG16</accession>
<dbReference type="RefSeq" id="XP_022456390.1">
    <property type="nucleotide sequence ID" value="XM_022604865.1"/>
</dbReference>
<keyword evidence="3" id="KW-0732">Signal</keyword>
<dbReference type="EC" id="3.1.1.3" evidence="1"/>
<keyword evidence="2" id="KW-0378">Hydrolase</keyword>
<dbReference type="Gene3D" id="3.40.50.1820">
    <property type="entry name" value="alpha/beta hydrolase"/>
    <property type="match status" value="1"/>
</dbReference>
<dbReference type="GeneID" id="34517778"/>
<dbReference type="EMBL" id="HG793125">
    <property type="protein sequence ID" value="CDK24373.1"/>
    <property type="molecule type" value="Genomic_DNA"/>
</dbReference>
<dbReference type="PANTHER" id="PTHR46640:SF3">
    <property type="entry name" value="LIPASE LIH1-RELATED"/>
    <property type="match status" value="1"/>
</dbReference>
<evidence type="ECO:0000256" key="2">
    <source>
        <dbReference type="ARBA" id="ARBA00022801"/>
    </source>
</evidence>
<dbReference type="SUPFAM" id="SSF53474">
    <property type="entry name" value="alpha/beta-Hydrolases"/>
    <property type="match status" value="1"/>
</dbReference>
<dbReference type="PANTHER" id="PTHR46640">
    <property type="entry name" value="TRIACYLGLYCEROL LIPASE, PUTATIVE (AFU_ORTHOLOGUE AFUA_6G06510)-RELATED"/>
    <property type="match status" value="1"/>
</dbReference>
<dbReference type="OrthoDB" id="406844at2759"/>
<dbReference type="Proteomes" id="UP000019384">
    <property type="component" value="Unassembled WGS sequence"/>
</dbReference>
<dbReference type="GO" id="GO:0004806">
    <property type="term" value="F:triacylglycerol lipase activity"/>
    <property type="evidence" value="ECO:0007669"/>
    <property type="project" value="UniProtKB-EC"/>
</dbReference>
<proteinExistence type="predicted"/>
<keyword evidence="6" id="KW-1185">Reference proteome</keyword>
<feature type="domain" description="Fungal lipase-type" evidence="4">
    <location>
        <begin position="100"/>
        <end position="264"/>
    </location>
</feature>
<dbReference type="Pfam" id="PF01764">
    <property type="entry name" value="Lipase_3"/>
    <property type="match status" value="1"/>
</dbReference>
<protein>
    <recommendedName>
        <fullName evidence="1">triacylglycerol lipase</fullName>
        <ecNumber evidence="1">3.1.1.3</ecNumber>
    </recommendedName>
</protein>
<evidence type="ECO:0000313" key="6">
    <source>
        <dbReference type="Proteomes" id="UP000019384"/>
    </source>
</evidence>
<dbReference type="AlphaFoldDB" id="W6MG16"/>
<evidence type="ECO:0000256" key="3">
    <source>
        <dbReference type="SAM" id="SignalP"/>
    </source>
</evidence>
<dbReference type="HOGENOM" id="CLU_669205_0_0_1"/>
<dbReference type="GO" id="GO:0006629">
    <property type="term" value="P:lipid metabolic process"/>
    <property type="evidence" value="ECO:0007669"/>
    <property type="project" value="InterPro"/>
</dbReference>
<dbReference type="InterPro" id="IPR051299">
    <property type="entry name" value="AB_hydrolase_lip/est"/>
</dbReference>
<dbReference type="CDD" id="cd00519">
    <property type="entry name" value="Lipase_3"/>
    <property type="match status" value="1"/>
</dbReference>
<dbReference type="STRING" id="1382522.W6MG16"/>
<name>W6MG16_9ASCO</name>
<reference evidence="5" key="2">
    <citation type="submission" date="2014-02" db="EMBL/GenBank/DDBJ databases">
        <title>Complete DNA sequence of /Kuraishia capsulata/ illustrates novel genomic features among budding yeasts (/Saccharomycotina/).</title>
        <authorList>
            <person name="Morales L."/>
            <person name="Noel B."/>
            <person name="Porcel B."/>
            <person name="Marcet-Houben M."/>
            <person name="Hullo M-F."/>
            <person name="Sacerdot C."/>
            <person name="Tekaia F."/>
            <person name="Leh-Louis V."/>
            <person name="Despons L."/>
            <person name="Khanna V."/>
            <person name="Aury J-M."/>
            <person name="Barbe V."/>
            <person name="Couloux A."/>
            <person name="Labadie K."/>
            <person name="Pelletier E."/>
            <person name="Souciet J-L."/>
            <person name="Boekhout T."/>
            <person name="Gabaldon T."/>
            <person name="Wincker P."/>
            <person name="Dujon B."/>
        </authorList>
    </citation>
    <scope>NUCLEOTIDE SEQUENCE</scope>
    <source>
        <strain evidence="5">CBS 1993</strain>
    </source>
</reference>
<evidence type="ECO:0000313" key="5">
    <source>
        <dbReference type="EMBL" id="CDK24373.1"/>
    </source>
</evidence>
<dbReference type="InterPro" id="IPR029058">
    <property type="entry name" value="AB_hydrolase_fold"/>
</dbReference>
<gene>
    <name evidence="5" type="ORF">KUCA_T00000334001</name>
</gene>
<organism evidence="5 6">
    <name type="scientific">Kuraishia capsulata CBS 1993</name>
    <dbReference type="NCBI Taxonomy" id="1382522"/>
    <lineage>
        <taxon>Eukaryota</taxon>
        <taxon>Fungi</taxon>
        <taxon>Dikarya</taxon>
        <taxon>Ascomycota</taxon>
        <taxon>Saccharomycotina</taxon>
        <taxon>Pichiomycetes</taxon>
        <taxon>Pichiales</taxon>
        <taxon>Pichiaceae</taxon>
        <taxon>Kuraishia</taxon>
    </lineage>
</organism>
<sequence length="348" mass="37850">MGLLFKLMVLLRVGLGLAISIEMYDFLDHQASLAQIAYCINGKGGLRRGPDSELIFPSQLDTSVDANETLGEQRRYTLETIIDPGSGYVLVDHLCCTIHLVFRGSKTQDDWLSDASFLPSKFEPIVLKESAWKEVWGYPLASAAVGLMSPSQALAKWSEVFEEGFWVHTGFFATVERILPVVLGAVVKAQVNNHGYTVEVTGHSMGGAVALLCAIEFDLVGMQVGVTTFSAPRTFSPKLARFVDSRFVHRRVVHGGDIVPYVPPRPIYGHSGTEMYVAKKGLPHAASDVAVRGGGGEAQNAEAQDADNEDELVESTGIGEQLLHRIKKALGSAEHSNLLRQLSQCARL</sequence>
<feature type="chain" id="PRO_5004880486" description="triacylglycerol lipase" evidence="3">
    <location>
        <begin position="19"/>
        <end position="348"/>
    </location>
</feature>
<evidence type="ECO:0000259" key="4">
    <source>
        <dbReference type="Pfam" id="PF01764"/>
    </source>
</evidence>
<reference evidence="5" key="1">
    <citation type="submission" date="2013-12" db="EMBL/GenBank/DDBJ databases">
        <authorList>
            <person name="Genoscope - CEA"/>
        </authorList>
    </citation>
    <scope>NUCLEOTIDE SEQUENCE</scope>
    <source>
        <strain evidence="5">CBS 1993</strain>
    </source>
</reference>
<evidence type="ECO:0000256" key="1">
    <source>
        <dbReference type="ARBA" id="ARBA00013279"/>
    </source>
</evidence>
<feature type="signal peptide" evidence="3">
    <location>
        <begin position="1"/>
        <end position="18"/>
    </location>
</feature>